<keyword evidence="9" id="KW-1278">Translocase</keyword>
<dbReference type="AlphaFoldDB" id="A0A3P3XK37"/>
<keyword evidence="3" id="KW-0597">Phosphoprotein</keyword>
<feature type="transmembrane region" description="Helical" evidence="12">
    <location>
        <begin position="702"/>
        <end position="721"/>
    </location>
</feature>
<dbReference type="InterPro" id="IPR023298">
    <property type="entry name" value="ATPase_P-typ_TM_dom_sf"/>
</dbReference>
<dbReference type="PROSITE" id="PS00154">
    <property type="entry name" value="ATPASE_E1_E2"/>
    <property type="match status" value="1"/>
</dbReference>
<evidence type="ECO:0000256" key="11">
    <source>
        <dbReference type="ARBA" id="ARBA00023136"/>
    </source>
</evidence>
<keyword evidence="6" id="KW-0547">Nucleotide-binding</keyword>
<comment type="subcellular location">
    <subcellularLocation>
        <location evidence="1">Membrane</location>
        <topology evidence="1">Multi-pass membrane protein</topology>
    </subcellularLocation>
</comment>
<evidence type="ECO:0000256" key="5">
    <source>
        <dbReference type="ARBA" id="ARBA00022723"/>
    </source>
</evidence>
<keyword evidence="10 12" id="KW-1133">Transmembrane helix</keyword>
<dbReference type="EC" id="3.6.3.6" evidence="14"/>
<dbReference type="GO" id="GO:0008553">
    <property type="term" value="F:P-type proton-exporting transporter activity"/>
    <property type="evidence" value="ECO:0007669"/>
    <property type="project" value="InterPro"/>
</dbReference>
<dbReference type="InterPro" id="IPR001757">
    <property type="entry name" value="P_typ_ATPase"/>
</dbReference>
<dbReference type="Gene3D" id="3.40.50.1000">
    <property type="entry name" value="HAD superfamily/HAD-like"/>
    <property type="match status" value="1"/>
</dbReference>
<feature type="transmembrane region" description="Helical" evidence="12">
    <location>
        <begin position="661"/>
        <end position="682"/>
    </location>
</feature>
<dbReference type="InterPro" id="IPR023299">
    <property type="entry name" value="ATPase_P-typ_cyto_dom_N"/>
</dbReference>
<dbReference type="PRINTS" id="PR00120">
    <property type="entry name" value="HATPASE"/>
</dbReference>
<evidence type="ECO:0000256" key="4">
    <source>
        <dbReference type="ARBA" id="ARBA00022692"/>
    </source>
</evidence>
<keyword evidence="14" id="KW-0378">Hydrolase</keyword>
<dbReference type="InterPro" id="IPR006534">
    <property type="entry name" value="P-type_ATPase_IIIA"/>
</dbReference>
<reference evidence="14" key="1">
    <citation type="submission" date="2017-02" db="EMBL/GenBank/DDBJ databases">
        <authorList>
            <person name="Regsiter A."/>
            <person name="William W."/>
        </authorList>
    </citation>
    <scope>NUCLEOTIDE SEQUENCE</scope>
    <source>
        <strain evidence="14">Bib</strain>
    </source>
</reference>
<dbReference type="InterPro" id="IPR036412">
    <property type="entry name" value="HAD-like_sf"/>
</dbReference>
<sequence>MAQGVQPSTGAFSDSTEAFKTLSLEETLAKLNASVDGLTAAEASARLARLGLNAIEEKKAHPLAQFLSRYWGPMPWLLEIAILLAAFLGHVTESVIIFLLLSINAVIGFMHQRNASKALELLKKRLAVNARVLRDRNWQTIDATELVPGDIILVKLGDIVPADVKIVRGNLSVDESSLTGESLPAERSENSIVYSSSIARQGEATCLVLNTGGNTFFGKTASLVKIAKPVSHQEEVMLTIVRYMMYLGIVSSFAVGIYALVLHIPFLMILSFIVTFLIGAVPVALPAVLTIVQAAAGSQMAKKGALVTRLDAIEDAASISVVCFDKTGTITQNKLSVVGSAASPGFSEDDVVRIAALASSADNMDLIDSAILNAAAARGLATKGCAQLSFTPFSPATRRTEAVIECAGSRYHVLKGAVPIILELCSDTSESARSDINAHVALFAQKGYRTIAVARAPLGAATGNVQAAPESPPELIGILALADPIRSDSRAMIADLRALNVKPIMLTGDSLAIAREISVQAGIGPNIISIKELDGMDEGAQARKVAQIDGFAEIFPEDKYRIVKLLQKSGYMVGMTGDGVNDAPALKQAEMGIAVSNAADVAKASASVVLTQEGVGVIVQAIRLSRRTYQRMLTWVINKVTKVVQVLGLLIAGFFLFRNMILSMLDMSLLVFANDFVTMSLATDNAKDAQAPNQWKVKNITLASLAIGLLLAAQGIGGIFIGQDLLGLDFGHMQTFVLLMLIFTSQFRVLIVRERRCFWDSMPGTLLLASTGSTMAIFFLMGAFGFIIPALGARETGLALAYSLVFTAVLDCPKRLFFKLFHVD</sequence>
<evidence type="ECO:0000256" key="7">
    <source>
        <dbReference type="ARBA" id="ARBA00022840"/>
    </source>
</evidence>
<keyword evidence="4 12" id="KW-0812">Transmembrane</keyword>
<dbReference type="SFLD" id="SFLDS00003">
    <property type="entry name" value="Haloacid_Dehalogenase"/>
    <property type="match status" value="1"/>
</dbReference>
<dbReference type="InterPro" id="IPR008250">
    <property type="entry name" value="ATPase_P-typ_transduc_dom_A_sf"/>
</dbReference>
<evidence type="ECO:0000256" key="3">
    <source>
        <dbReference type="ARBA" id="ARBA00022553"/>
    </source>
</evidence>
<dbReference type="SFLD" id="SFLDG00002">
    <property type="entry name" value="C1.7:_P-type_atpase_like"/>
    <property type="match status" value="1"/>
</dbReference>
<feature type="transmembrane region" description="Helical" evidence="12">
    <location>
        <begin position="764"/>
        <end position="788"/>
    </location>
</feature>
<dbReference type="InterPro" id="IPR018303">
    <property type="entry name" value="ATPase_P-typ_P_site"/>
</dbReference>
<dbReference type="SUPFAM" id="SSF81653">
    <property type="entry name" value="Calcium ATPase, transduction domain A"/>
    <property type="match status" value="1"/>
</dbReference>
<dbReference type="EMBL" id="FWDM01000022">
    <property type="protein sequence ID" value="SLM13653.1"/>
    <property type="molecule type" value="Genomic_DNA"/>
</dbReference>
<dbReference type="InterPro" id="IPR004014">
    <property type="entry name" value="ATPase_P-typ_cation-transptr_N"/>
</dbReference>
<feature type="transmembrane region" description="Helical" evidence="12">
    <location>
        <begin position="243"/>
        <end position="261"/>
    </location>
</feature>
<evidence type="ECO:0000256" key="10">
    <source>
        <dbReference type="ARBA" id="ARBA00022989"/>
    </source>
</evidence>
<feature type="transmembrane region" description="Helical" evidence="12">
    <location>
        <begin position="733"/>
        <end position="752"/>
    </location>
</feature>
<evidence type="ECO:0000256" key="8">
    <source>
        <dbReference type="ARBA" id="ARBA00022842"/>
    </source>
</evidence>
<evidence type="ECO:0000259" key="13">
    <source>
        <dbReference type="SMART" id="SM00831"/>
    </source>
</evidence>
<dbReference type="GO" id="GO:0005524">
    <property type="term" value="F:ATP binding"/>
    <property type="evidence" value="ECO:0007669"/>
    <property type="project" value="UniProtKB-KW"/>
</dbReference>
<dbReference type="NCBIfam" id="TIGR01494">
    <property type="entry name" value="ATPase_P-type"/>
    <property type="match status" value="2"/>
</dbReference>
<keyword evidence="5" id="KW-0479">Metal-binding</keyword>
<dbReference type="GO" id="GO:0046872">
    <property type="term" value="F:metal ion binding"/>
    <property type="evidence" value="ECO:0007669"/>
    <property type="project" value="UniProtKB-KW"/>
</dbReference>
<evidence type="ECO:0000256" key="9">
    <source>
        <dbReference type="ARBA" id="ARBA00022967"/>
    </source>
</evidence>
<dbReference type="GO" id="GO:0120029">
    <property type="term" value="P:proton export across plasma membrane"/>
    <property type="evidence" value="ECO:0007669"/>
    <property type="project" value="InterPro"/>
</dbReference>
<dbReference type="GO" id="GO:0016020">
    <property type="term" value="C:membrane"/>
    <property type="evidence" value="ECO:0007669"/>
    <property type="project" value="UniProtKB-SubCell"/>
</dbReference>
<name>A0A3P3XK37_9SPIR</name>
<dbReference type="NCBIfam" id="TIGR01647">
    <property type="entry name" value="ATPase-IIIA_H"/>
    <property type="match status" value="1"/>
</dbReference>
<feature type="transmembrane region" description="Helical" evidence="12">
    <location>
        <begin position="632"/>
        <end position="655"/>
    </location>
</feature>
<dbReference type="Gene3D" id="1.20.1110.10">
    <property type="entry name" value="Calcium-transporting ATPase, transmembrane domain"/>
    <property type="match status" value="1"/>
</dbReference>
<dbReference type="FunFam" id="2.70.150.10:FF:000042">
    <property type="entry name" value="Plasma membrane ATPase"/>
    <property type="match status" value="1"/>
</dbReference>
<keyword evidence="11 12" id="KW-0472">Membrane</keyword>
<dbReference type="Pfam" id="PF00702">
    <property type="entry name" value="Hydrolase"/>
    <property type="match status" value="1"/>
</dbReference>
<organism evidence="14">
    <name type="scientific">uncultured spirochete</name>
    <dbReference type="NCBI Taxonomy" id="156406"/>
    <lineage>
        <taxon>Bacteria</taxon>
        <taxon>Pseudomonadati</taxon>
        <taxon>Spirochaetota</taxon>
        <taxon>Spirochaetia</taxon>
        <taxon>Spirochaetales</taxon>
        <taxon>environmental samples</taxon>
    </lineage>
</organism>
<dbReference type="InterPro" id="IPR059000">
    <property type="entry name" value="ATPase_P-type_domA"/>
</dbReference>
<keyword evidence="8" id="KW-0460">Magnesium</keyword>
<dbReference type="PRINTS" id="PR00119">
    <property type="entry name" value="CATATPASE"/>
</dbReference>
<dbReference type="FunFam" id="3.40.50.1000:FF:000211">
    <property type="entry name" value="Plasma membrane ATPase"/>
    <property type="match status" value="1"/>
</dbReference>
<dbReference type="Gene3D" id="3.40.1110.10">
    <property type="entry name" value="Calcium-transporting ATPase, cytoplasmic domain N"/>
    <property type="match status" value="1"/>
</dbReference>
<dbReference type="InterPro" id="IPR044492">
    <property type="entry name" value="P_typ_ATPase_HD_dom"/>
</dbReference>
<proteinExistence type="inferred from homology"/>
<evidence type="ECO:0000256" key="12">
    <source>
        <dbReference type="SAM" id="Phobius"/>
    </source>
</evidence>
<feature type="domain" description="Cation-transporting P-type ATPase N-terminal" evidence="13">
    <location>
        <begin position="18"/>
        <end position="90"/>
    </location>
</feature>
<feature type="transmembrane region" description="Helical" evidence="12">
    <location>
        <begin position="267"/>
        <end position="292"/>
    </location>
</feature>
<accession>A0A3P3XK37</accession>
<feature type="transmembrane region" description="Helical" evidence="12">
    <location>
        <begin position="80"/>
        <end position="107"/>
    </location>
</feature>
<dbReference type="SUPFAM" id="SSF56784">
    <property type="entry name" value="HAD-like"/>
    <property type="match status" value="1"/>
</dbReference>
<dbReference type="Gene3D" id="2.70.150.10">
    <property type="entry name" value="Calcium-transporting ATPase, cytoplasmic transduction domain A"/>
    <property type="match status" value="1"/>
</dbReference>
<protein>
    <submittedName>
        <fullName evidence="14">Plasma-membrane proton-efflux P-type ATPase</fullName>
        <ecNumber evidence="14">3.6.3.6</ecNumber>
    </submittedName>
</protein>
<evidence type="ECO:0000256" key="2">
    <source>
        <dbReference type="ARBA" id="ARBA00008804"/>
    </source>
</evidence>
<dbReference type="Pfam" id="PF00690">
    <property type="entry name" value="Cation_ATPase_N"/>
    <property type="match status" value="1"/>
</dbReference>
<dbReference type="Pfam" id="PF00122">
    <property type="entry name" value="E1-E2_ATPase"/>
    <property type="match status" value="1"/>
</dbReference>
<keyword evidence="7" id="KW-0067">ATP-binding</keyword>
<evidence type="ECO:0000313" key="14">
    <source>
        <dbReference type="EMBL" id="SLM13653.1"/>
    </source>
</evidence>
<comment type="similarity">
    <text evidence="2">Belongs to the cation transport ATPase (P-type) (TC 3.A.3) family. Type IIIA subfamily.</text>
</comment>
<evidence type="ECO:0000256" key="6">
    <source>
        <dbReference type="ARBA" id="ARBA00022741"/>
    </source>
</evidence>
<dbReference type="SMART" id="SM00831">
    <property type="entry name" value="Cation_ATPase_N"/>
    <property type="match status" value="1"/>
</dbReference>
<evidence type="ECO:0000256" key="1">
    <source>
        <dbReference type="ARBA" id="ARBA00004141"/>
    </source>
</evidence>
<gene>
    <name evidence="14" type="ORF">SPIROBIBN47_290152</name>
</gene>
<dbReference type="PANTHER" id="PTHR42861">
    <property type="entry name" value="CALCIUM-TRANSPORTING ATPASE"/>
    <property type="match status" value="1"/>
</dbReference>
<dbReference type="GO" id="GO:0016887">
    <property type="term" value="F:ATP hydrolysis activity"/>
    <property type="evidence" value="ECO:0007669"/>
    <property type="project" value="InterPro"/>
</dbReference>
<dbReference type="SFLD" id="SFLDF00027">
    <property type="entry name" value="p-type_atpase"/>
    <property type="match status" value="1"/>
</dbReference>
<dbReference type="SUPFAM" id="SSF81665">
    <property type="entry name" value="Calcium ATPase, transmembrane domain M"/>
    <property type="match status" value="1"/>
</dbReference>
<dbReference type="InterPro" id="IPR023214">
    <property type="entry name" value="HAD_sf"/>
</dbReference>